<protein>
    <submittedName>
        <fullName evidence="2">Uncharacterized protein</fullName>
    </submittedName>
</protein>
<feature type="region of interest" description="Disordered" evidence="1">
    <location>
        <begin position="1"/>
        <end position="94"/>
    </location>
</feature>
<gene>
    <name evidence="2" type="ORF">F0U60_49325</name>
</gene>
<reference evidence="2 3" key="1">
    <citation type="submission" date="2019-08" db="EMBL/GenBank/DDBJ databases">
        <title>Archangium and Cystobacter genomes.</title>
        <authorList>
            <person name="Chen I.-C.K."/>
            <person name="Wielgoss S."/>
        </authorList>
    </citation>
    <scope>NUCLEOTIDE SEQUENCE [LARGE SCALE GENOMIC DNA]</scope>
    <source>
        <strain evidence="2 3">Cbm 6</strain>
    </source>
</reference>
<dbReference type="EMBL" id="CP043494">
    <property type="protein sequence ID" value="WNG51255.1"/>
    <property type="molecule type" value="Genomic_DNA"/>
</dbReference>
<feature type="compositionally biased region" description="Polar residues" evidence="1">
    <location>
        <begin position="25"/>
        <end position="35"/>
    </location>
</feature>
<evidence type="ECO:0000313" key="2">
    <source>
        <dbReference type="EMBL" id="WNG51255.1"/>
    </source>
</evidence>
<feature type="compositionally biased region" description="Basic and acidic residues" evidence="1">
    <location>
        <begin position="42"/>
        <end position="52"/>
    </location>
</feature>
<organism evidence="2 3">
    <name type="scientific">Archangium minus</name>
    <dbReference type="NCBI Taxonomy" id="83450"/>
    <lineage>
        <taxon>Bacteria</taxon>
        <taxon>Pseudomonadati</taxon>
        <taxon>Myxococcota</taxon>
        <taxon>Myxococcia</taxon>
        <taxon>Myxococcales</taxon>
        <taxon>Cystobacterineae</taxon>
        <taxon>Archangiaceae</taxon>
        <taxon>Archangium</taxon>
    </lineage>
</organism>
<dbReference type="Proteomes" id="UP001611383">
    <property type="component" value="Chromosome"/>
</dbReference>
<sequence>MAIDKTGGPKSYNKPKPPEPKPANTVKTPSGTTAKGAQGPTRRNEATPRRTGGDGFEGGKQATSAQRGQQAQRLGSTTAPVAAQSSGAPDTSALSKIGLTEDDLKKAGQAAQPHLKKAADSVKGGHPEQALEHLRNAALAAPEVAQKAIRGLAQNLPEGPAKSLLTDEKVAKALVTNNALHASIGKLIKNPADTGALRELLGNDSARDAVLGALGNDKTIKEQLAKVGLEPQDLVGLGAAAPKLLDAAEKIRAGDVKGALADIQAAAEAAPSVAEKVGEKLEKLLPQSVKDQFAKLGITPEQIRTAGPALPHLYEAADAASKGDWGKAFNSLKDAAISAPDLSTQALKGLAQQLPSQLGAVKTLLTNDAFLKQVVTNGELHDQVGKLFNESTRLEGLRGLLGNDKVRDTALTALGNDPGIKDALKKVGLEPQDLVGMGAAAPKLLDAAEKIRAGDVKGALADIQAAAEAAPELAVKLGQKLEKLLPQSVKDQFARLGITPEQIRTAGPALPHLYEAVDAASKGEWGKALEGLKEAAISAPDLSAQVMKRLGQQLPSQFGAVKTLLTNDAFLKQVVSNRDLHGQVSKLFNESTRLEGLRGLLGNDKVRDTALTALGNDPGIKDALKKVGLEPQDLVGMGAAAPKLLDAAEKIRAGDVKGALADIQAAAEAAPELAVKLGQKLEKLLPQSVKDQFAKLGITSEQIRTAGPALPHLYEAVDAASKGDWGKAFNSLKDAAIAAPDLSAQALKGLAQQLPSQFGAVKTLLTNEAFLKQVVTNGELHAQVGKLFNESTRLEGLRGLLGNDAARDTALTALSEDPGVKEMLSKAGLDSKDLLQAGAAAPHLFDAVKAFSEGKFDDGITALGKAADASPDLLNKIGERLVSKLPEGLRNNINSLGITPSELIQAGRALPDLLKAGQALGQGDFQVALKSLKDAAGKMPPSIIEKAITTTAGKLSDEGFAGVARSLLTDKDFVHELVTNKDLHASFDKMMSGDLVQGTKELLTNEKLATAAGNALAKNAGLMEKLAPFGIQNGQDIASLGGTIFDVMQAGQQLASGQPGEALKSLGKALADVPPDLRGRMVGALADKLRVPEWAKDTLVAAASLLGNDDVGKALGDAFGALQRGDLSGFVAGIATTGKAIAETAPEAAKAFLDSLSKIPGSLGKLFADSELNAAMVDSGAVTNLFEAAEKLARGDIGGALNEIAQAGGALLTQGDHFEVAGQELPFGSQGIENLTRMFGRFVDALPDELKEKITKEATKFAAKAGLKSVPLLGNIVSAGSAIGSAKDLWDELHKDPKDALNIALTAGQLGLDIAGVIPGLNSITGPLQIVLGTAKVIKGAADLIGDISEFQKGLIGA</sequence>
<accession>A0ABY9X781</accession>
<feature type="region of interest" description="Disordered" evidence="1">
    <location>
        <begin position="106"/>
        <end position="127"/>
    </location>
</feature>
<name>A0ABY9X781_9BACT</name>
<feature type="compositionally biased region" description="Polar residues" evidence="1">
    <location>
        <begin position="61"/>
        <end position="94"/>
    </location>
</feature>
<feature type="compositionally biased region" description="Basic and acidic residues" evidence="1">
    <location>
        <begin position="117"/>
        <end position="127"/>
    </location>
</feature>
<keyword evidence="3" id="KW-1185">Reference proteome</keyword>
<evidence type="ECO:0000313" key="3">
    <source>
        <dbReference type="Proteomes" id="UP001611383"/>
    </source>
</evidence>
<proteinExistence type="predicted"/>
<dbReference type="RefSeq" id="WP_395811306.1">
    <property type="nucleotide sequence ID" value="NZ_CP043494.1"/>
</dbReference>
<evidence type="ECO:0000256" key="1">
    <source>
        <dbReference type="SAM" id="MobiDB-lite"/>
    </source>
</evidence>